<sequence>MKTVFSGNIVEIRKHGEQVYSKVLLKPFCLDVPLKNMPDIHLGDQLDITCEYTISRIRKNDAGFPGDPCAGKRF</sequence>
<proteinExistence type="predicted"/>
<evidence type="ECO:0000313" key="1">
    <source>
        <dbReference type="EMBL" id="HED10591.1"/>
    </source>
</evidence>
<dbReference type="AlphaFoldDB" id="A0A7V1PV49"/>
<dbReference type="Proteomes" id="UP000886005">
    <property type="component" value="Unassembled WGS sequence"/>
</dbReference>
<reference evidence="1" key="1">
    <citation type="journal article" date="2020" name="mSystems">
        <title>Genome- and Community-Level Interaction Insights into Carbon Utilization and Element Cycling Functions of Hydrothermarchaeota in Hydrothermal Sediment.</title>
        <authorList>
            <person name="Zhou Z."/>
            <person name="Liu Y."/>
            <person name="Xu W."/>
            <person name="Pan J."/>
            <person name="Luo Z.H."/>
            <person name="Li M."/>
        </authorList>
    </citation>
    <scope>NUCLEOTIDE SEQUENCE [LARGE SCALE GENOMIC DNA]</scope>
    <source>
        <strain evidence="1">HyVt-456</strain>
    </source>
</reference>
<gene>
    <name evidence="1" type="ORF">ENJ10_07865</name>
</gene>
<dbReference type="EMBL" id="DRLD01000217">
    <property type="protein sequence ID" value="HED10591.1"/>
    <property type="molecule type" value="Genomic_DNA"/>
</dbReference>
<accession>A0A7V1PV49</accession>
<name>A0A7V1PV49_CALAY</name>
<organism evidence="1">
    <name type="scientific">Caldithrix abyssi</name>
    <dbReference type="NCBI Taxonomy" id="187145"/>
    <lineage>
        <taxon>Bacteria</taxon>
        <taxon>Pseudomonadati</taxon>
        <taxon>Calditrichota</taxon>
        <taxon>Calditrichia</taxon>
        <taxon>Calditrichales</taxon>
        <taxon>Calditrichaceae</taxon>
        <taxon>Caldithrix</taxon>
    </lineage>
</organism>
<comment type="caution">
    <text evidence="1">The sequence shown here is derived from an EMBL/GenBank/DDBJ whole genome shotgun (WGS) entry which is preliminary data.</text>
</comment>
<protein>
    <submittedName>
        <fullName evidence="1">Uncharacterized protein</fullName>
    </submittedName>
</protein>